<gene>
    <name evidence="2" type="ORF">SAMN04488085_102399</name>
</gene>
<dbReference type="OrthoDB" id="5196858at2"/>
<organism evidence="2 3">
    <name type="scientific">Geodermatophilus ruber</name>
    <dbReference type="NCBI Taxonomy" id="504800"/>
    <lineage>
        <taxon>Bacteria</taxon>
        <taxon>Bacillati</taxon>
        <taxon>Actinomycetota</taxon>
        <taxon>Actinomycetes</taxon>
        <taxon>Geodermatophilales</taxon>
        <taxon>Geodermatophilaceae</taxon>
        <taxon>Geodermatophilus</taxon>
    </lineage>
</organism>
<sequence length="118" mass="11955">MTDGSDWVEQARRLVSGLGHTLGESLRSPGADAQHGSDCRWCPLCQAAAVLRGERPEITAALADALSSAATALRAYAESPAPAAQAQPGTAEEPGPDTAGEPEPPGGGPSAVQRIEIA</sequence>
<proteinExistence type="predicted"/>
<dbReference type="InParanoid" id="A0A1I4AW43"/>
<evidence type="ECO:0000313" key="2">
    <source>
        <dbReference type="EMBL" id="SFK59909.1"/>
    </source>
</evidence>
<dbReference type="STRING" id="504800.SAMN04488085_102399"/>
<dbReference type="Proteomes" id="UP000199152">
    <property type="component" value="Unassembled WGS sequence"/>
</dbReference>
<name>A0A1I4AW43_9ACTN</name>
<evidence type="ECO:0000256" key="1">
    <source>
        <dbReference type="SAM" id="MobiDB-lite"/>
    </source>
</evidence>
<accession>A0A1I4AW43</accession>
<protein>
    <submittedName>
        <fullName evidence="2">Uncharacterized protein</fullName>
    </submittedName>
</protein>
<evidence type="ECO:0000313" key="3">
    <source>
        <dbReference type="Proteomes" id="UP000199152"/>
    </source>
</evidence>
<feature type="region of interest" description="Disordered" evidence="1">
    <location>
        <begin position="77"/>
        <end position="118"/>
    </location>
</feature>
<reference evidence="2 3" key="1">
    <citation type="submission" date="2016-10" db="EMBL/GenBank/DDBJ databases">
        <authorList>
            <person name="de Groot N.N."/>
        </authorList>
    </citation>
    <scope>NUCLEOTIDE SEQUENCE [LARGE SCALE GENOMIC DNA]</scope>
    <source>
        <strain evidence="2 3">DSM 45317</strain>
    </source>
</reference>
<feature type="compositionally biased region" description="Low complexity" evidence="1">
    <location>
        <begin position="77"/>
        <end position="101"/>
    </location>
</feature>
<dbReference type="RefSeq" id="WP_091321719.1">
    <property type="nucleotide sequence ID" value="NZ_FOSW01000002.1"/>
</dbReference>
<dbReference type="EMBL" id="FOSW01000002">
    <property type="protein sequence ID" value="SFK59909.1"/>
    <property type="molecule type" value="Genomic_DNA"/>
</dbReference>
<keyword evidence="3" id="KW-1185">Reference proteome</keyword>
<dbReference type="AlphaFoldDB" id="A0A1I4AW43"/>